<gene>
    <name evidence="2" type="ORF">OBBRIDRAFT_790406</name>
</gene>
<dbReference type="AlphaFoldDB" id="A0A8E2DP92"/>
<dbReference type="Pfam" id="PF20236">
    <property type="entry name" value="DUF6593"/>
    <property type="match status" value="1"/>
</dbReference>
<dbReference type="EMBL" id="KV722357">
    <property type="protein sequence ID" value="OCH93236.1"/>
    <property type="molecule type" value="Genomic_DNA"/>
</dbReference>
<reference evidence="2 3" key="1">
    <citation type="submission" date="2016-07" db="EMBL/GenBank/DDBJ databases">
        <title>Draft genome of the white-rot fungus Obba rivulosa 3A-2.</title>
        <authorList>
            <consortium name="DOE Joint Genome Institute"/>
            <person name="Miettinen O."/>
            <person name="Riley R."/>
            <person name="Acob R."/>
            <person name="Barry K."/>
            <person name="Cullen D."/>
            <person name="De Vries R."/>
            <person name="Hainaut M."/>
            <person name="Hatakka A."/>
            <person name="Henrissat B."/>
            <person name="Hilden K."/>
            <person name="Kuo R."/>
            <person name="Labutti K."/>
            <person name="Lipzen A."/>
            <person name="Makela M.R."/>
            <person name="Sandor L."/>
            <person name="Spatafora J.W."/>
            <person name="Grigoriev I.V."/>
            <person name="Hibbett D.S."/>
        </authorList>
    </citation>
    <scope>NUCLEOTIDE SEQUENCE [LARGE SCALE GENOMIC DNA]</scope>
    <source>
        <strain evidence="2 3">3A-2</strain>
    </source>
</reference>
<dbReference type="InterPro" id="IPR046528">
    <property type="entry name" value="DUF6593"/>
</dbReference>
<dbReference type="Proteomes" id="UP000250043">
    <property type="component" value="Unassembled WGS sequence"/>
</dbReference>
<accession>A0A8E2DP92</accession>
<evidence type="ECO:0000313" key="3">
    <source>
        <dbReference type="Proteomes" id="UP000250043"/>
    </source>
</evidence>
<evidence type="ECO:0000313" key="2">
    <source>
        <dbReference type="EMBL" id="OCH93236.1"/>
    </source>
</evidence>
<evidence type="ECO:0000259" key="1">
    <source>
        <dbReference type="Pfam" id="PF20236"/>
    </source>
</evidence>
<proteinExistence type="predicted"/>
<name>A0A8E2DP92_9APHY</name>
<protein>
    <recommendedName>
        <fullName evidence="1">DUF6593 domain-containing protein</fullName>
    </recommendedName>
</protein>
<keyword evidence="3" id="KW-1185">Reference proteome</keyword>
<sequence>MANRALPFFLEDRTGHNASSEFDDVYDRLFLRVATSPERAGMPGTSTVTIYNADRRSSRQRDQRPQGKASVVLEFGHNGGLGRISFVGSSVSMPMNHYLKKTAMFGTSLSRKFRASDGEEYKWTHRSLHNQEWTCMDSKGYIVAHYNLKSPEKPAFNTSGNVLTIYEPYAHLAIEILASLTIMRHIETHNL</sequence>
<feature type="domain" description="DUF6593" evidence="1">
    <location>
        <begin position="35"/>
        <end position="184"/>
    </location>
</feature>
<dbReference type="OrthoDB" id="2910790at2759"/>
<organism evidence="2 3">
    <name type="scientific">Obba rivulosa</name>
    <dbReference type="NCBI Taxonomy" id="1052685"/>
    <lineage>
        <taxon>Eukaryota</taxon>
        <taxon>Fungi</taxon>
        <taxon>Dikarya</taxon>
        <taxon>Basidiomycota</taxon>
        <taxon>Agaricomycotina</taxon>
        <taxon>Agaricomycetes</taxon>
        <taxon>Polyporales</taxon>
        <taxon>Gelatoporiaceae</taxon>
        <taxon>Obba</taxon>
    </lineage>
</organism>